<keyword evidence="5" id="KW-1185">Reference proteome</keyword>
<name>A0ABV2EPN4_9CAUL</name>
<dbReference type="PANTHER" id="PTHR38340:SF1">
    <property type="entry name" value="S-LAYER PROTEIN"/>
    <property type="match status" value="1"/>
</dbReference>
<dbReference type="Pfam" id="PF00353">
    <property type="entry name" value="HemolysinCabind"/>
    <property type="match status" value="2"/>
</dbReference>
<dbReference type="PRINTS" id="PR00313">
    <property type="entry name" value="CABNDNGRPT"/>
</dbReference>
<gene>
    <name evidence="4" type="ORF">ABID41_003465</name>
</gene>
<evidence type="ECO:0000256" key="2">
    <source>
        <dbReference type="ARBA" id="ARBA00022525"/>
    </source>
</evidence>
<evidence type="ECO:0008006" key="6">
    <source>
        <dbReference type="Google" id="ProtNLM"/>
    </source>
</evidence>
<sequence>MDNVVPFAPRPNAGGGWTAAERERLSELADRLSAGGAKVEIVYGMTDEGDPWCVIKDDQEEVLIHVARINGGFVVHDASVDTIQQGETLWSACDRLLGGDWRQNREDVVVSLSGRQAQTLIALVVAATFIEQAHDAEAATIVQATDHQPALPAAIAVATAAQPAEDDLQRQDLLAPQHDGSSEPPAMTSGASAPVEDHAAETAAAPAAPEGEDVAASTVEDDLSTPEPRMASAGPASQDLDLRGTDGDDSLVGGAGHDTVQGGAGDDTLDGLAGNDSLAGGSGADQLYGDEGNDTLDGGGAPEGRFDFLDGGAGDDHLHVSSRTIARGGEGADTFIFAPRPAPDGLVGVALDYSGRQGDRLVVEGQDARVVSQQEQTNIFEGHPEFAAQFNVTKVQPGVRIGIDLNGDGAEDGYVLVGRPPADTQALEGAHVILEVGRLPEQDAQPLELPLNRLLDQGDFLA</sequence>
<proteinExistence type="predicted"/>
<dbReference type="PROSITE" id="PS00330">
    <property type="entry name" value="HEMOLYSIN_CALCIUM"/>
    <property type="match status" value="1"/>
</dbReference>
<dbReference type="InterPro" id="IPR018511">
    <property type="entry name" value="Hemolysin-typ_Ca-bd_CS"/>
</dbReference>
<organism evidence="4 5">
    <name type="scientific">Phenylobacterium koreense</name>
    <dbReference type="NCBI Taxonomy" id="266125"/>
    <lineage>
        <taxon>Bacteria</taxon>
        <taxon>Pseudomonadati</taxon>
        <taxon>Pseudomonadota</taxon>
        <taxon>Alphaproteobacteria</taxon>
        <taxon>Caulobacterales</taxon>
        <taxon>Caulobacteraceae</taxon>
        <taxon>Phenylobacterium</taxon>
    </lineage>
</organism>
<feature type="region of interest" description="Disordered" evidence="3">
    <location>
        <begin position="175"/>
        <end position="312"/>
    </location>
</feature>
<evidence type="ECO:0000313" key="4">
    <source>
        <dbReference type="EMBL" id="MET3528326.1"/>
    </source>
</evidence>
<dbReference type="RefSeq" id="WP_354298264.1">
    <property type="nucleotide sequence ID" value="NZ_JBEPLU010000003.1"/>
</dbReference>
<dbReference type="InterPro" id="IPR001343">
    <property type="entry name" value="Hemolysn_Ca-bd"/>
</dbReference>
<protein>
    <recommendedName>
        <fullName evidence="6">Calcium-binding protein</fullName>
    </recommendedName>
</protein>
<dbReference type="PANTHER" id="PTHR38340">
    <property type="entry name" value="S-LAYER PROTEIN"/>
    <property type="match status" value="1"/>
</dbReference>
<dbReference type="EMBL" id="JBEPLU010000003">
    <property type="protein sequence ID" value="MET3528326.1"/>
    <property type="molecule type" value="Genomic_DNA"/>
</dbReference>
<dbReference type="SUPFAM" id="SSF51120">
    <property type="entry name" value="beta-Roll"/>
    <property type="match status" value="1"/>
</dbReference>
<evidence type="ECO:0000313" key="5">
    <source>
        <dbReference type="Proteomes" id="UP001549110"/>
    </source>
</evidence>
<reference evidence="4 5" key="1">
    <citation type="submission" date="2024-06" db="EMBL/GenBank/DDBJ databases">
        <title>Genomic Encyclopedia of Type Strains, Phase IV (KMG-IV): sequencing the most valuable type-strain genomes for metagenomic binning, comparative biology and taxonomic classification.</title>
        <authorList>
            <person name="Goeker M."/>
        </authorList>
    </citation>
    <scope>NUCLEOTIDE SEQUENCE [LARGE SCALE GENOMIC DNA]</scope>
    <source>
        <strain evidence="4 5">DSM 17809</strain>
    </source>
</reference>
<evidence type="ECO:0000256" key="3">
    <source>
        <dbReference type="SAM" id="MobiDB-lite"/>
    </source>
</evidence>
<evidence type="ECO:0000256" key="1">
    <source>
        <dbReference type="ARBA" id="ARBA00004613"/>
    </source>
</evidence>
<dbReference type="InterPro" id="IPR011049">
    <property type="entry name" value="Serralysin-like_metalloprot_C"/>
</dbReference>
<dbReference type="Gene3D" id="2.150.10.10">
    <property type="entry name" value="Serralysin-like metalloprotease, C-terminal"/>
    <property type="match status" value="1"/>
</dbReference>
<accession>A0ABV2EPN4</accession>
<keyword evidence="2" id="KW-0964">Secreted</keyword>
<comment type="subcellular location">
    <subcellularLocation>
        <location evidence="1">Secreted</location>
    </subcellularLocation>
</comment>
<dbReference type="Proteomes" id="UP001549110">
    <property type="component" value="Unassembled WGS sequence"/>
</dbReference>
<comment type="caution">
    <text evidence="4">The sequence shown here is derived from an EMBL/GenBank/DDBJ whole genome shotgun (WGS) entry which is preliminary data.</text>
</comment>
<dbReference type="InterPro" id="IPR050557">
    <property type="entry name" value="RTX_toxin/Mannuronan_C5-epim"/>
</dbReference>